<dbReference type="InterPro" id="IPR014339">
    <property type="entry name" value="RraA_gpbac"/>
</dbReference>
<dbReference type="AlphaFoldDB" id="A0A327WUW7"/>
<feature type="binding site" evidence="3">
    <location>
        <position position="98"/>
    </location>
    <ligand>
        <name>Mg(2+)</name>
        <dbReference type="ChEBI" id="CHEBI:18420"/>
    </ligand>
</feature>
<comment type="subunit">
    <text evidence="2">Homotrimer. Binds to both RNA-binding sites in the C-terminal region of Rne and to RhlB.</text>
</comment>
<evidence type="ECO:0000313" key="7">
    <source>
        <dbReference type="Proteomes" id="UP000287865"/>
    </source>
</evidence>
<evidence type="ECO:0000256" key="3">
    <source>
        <dbReference type="PIRSR" id="PIRSR605493-1"/>
    </source>
</evidence>
<dbReference type="NCBIfam" id="TIGR01935">
    <property type="entry name" value="NOT-MenG"/>
    <property type="match status" value="1"/>
</dbReference>
<dbReference type="GO" id="GO:0019899">
    <property type="term" value="F:enzyme binding"/>
    <property type="evidence" value="ECO:0007669"/>
    <property type="project" value="UniProtKB-UniRule"/>
</dbReference>
<comment type="function">
    <text evidence="2">Globally modulates RNA abundance by binding to RNase E (Rne) and regulating its endonucleolytic activity. Can modulate Rne action in a substrate-dependent manner by altering the composition of the degradosome. Modulates RNA-binding and helicase activities of the degradosome.</text>
</comment>
<dbReference type="InterPro" id="IPR005493">
    <property type="entry name" value="RraA/RraA-like"/>
</dbReference>
<keyword evidence="7" id="KW-1185">Reference proteome</keyword>
<dbReference type="InterPro" id="IPR036704">
    <property type="entry name" value="RraA/RraA-like_sf"/>
</dbReference>
<dbReference type="GO" id="GO:0051252">
    <property type="term" value="P:regulation of RNA metabolic process"/>
    <property type="evidence" value="ECO:0007669"/>
    <property type="project" value="InterPro"/>
</dbReference>
<comment type="similarity">
    <text evidence="2">Belongs to the RraA family.</text>
</comment>
<dbReference type="GO" id="GO:0046872">
    <property type="term" value="F:metal ion binding"/>
    <property type="evidence" value="ECO:0007669"/>
    <property type="project" value="UniProtKB-KW"/>
</dbReference>
<keyword evidence="1 2" id="KW-0963">Cytoplasm</keyword>
<evidence type="ECO:0000313" key="4">
    <source>
        <dbReference type="EMBL" id="RAJ96368.1"/>
    </source>
</evidence>
<keyword evidence="3" id="KW-0479">Metal-binding</keyword>
<dbReference type="NCBIfam" id="TIGR02998">
    <property type="entry name" value="RraA_entero"/>
    <property type="match status" value="1"/>
</dbReference>
<dbReference type="RefSeq" id="WP_111569776.1">
    <property type="nucleotide sequence ID" value="NZ_PIPK01000009.1"/>
</dbReference>
<dbReference type="CDD" id="cd16841">
    <property type="entry name" value="RraA_family"/>
    <property type="match status" value="1"/>
</dbReference>
<organism evidence="4 6">
    <name type="scientific">Aliidiomarina maris</name>
    <dbReference type="NCBI Taxonomy" id="531312"/>
    <lineage>
        <taxon>Bacteria</taxon>
        <taxon>Pseudomonadati</taxon>
        <taxon>Pseudomonadota</taxon>
        <taxon>Gammaproteobacteria</taxon>
        <taxon>Alteromonadales</taxon>
        <taxon>Idiomarinaceae</taxon>
        <taxon>Aliidiomarina</taxon>
    </lineage>
</organism>
<dbReference type="Proteomes" id="UP000249203">
    <property type="component" value="Unassembled WGS sequence"/>
</dbReference>
<dbReference type="SUPFAM" id="SSF89562">
    <property type="entry name" value="RraA-like"/>
    <property type="match status" value="1"/>
</dbReference>
<name>A0A327WUW7_9GAMM</name>
<dbReference type="NCBIfam" id="NF006875">
    <property type="entry name" value="PRK09372.1"/>
    <property type="match status" value="1"/>
</dbReference>
<dbReference type="EMBL" id="PIPK01000009">
    <property type="protein sequence ID" value="RUO22853.1"/>
    <property type="molecule type" value="Genomic_DNA"/>
</dbReference>
<dbReference type="HAMAP" id="MF_00471">
    <property type="entry name" value="RraA"/>
    <property type="match status" value="1"/>
</dbReference>
<comment type="cofactor">
    <cofactor evidence="3">
        <name>Mg(2+)</name>
        <dbReference type="ChEBI" id="CHEBI:18420"/>
    </cofactor>
</comment>
<feature type="binding site" evidence="3">
    <location>
        <position position="97"/>
    </location>
    <ligand>
        <name>substrate</name>
    </ligand>
</feature>
<dbReference type="GO" id="GO:0005737">
    <property type="term" value="C:cytoplasm"/>
    <property type="evidence" value="ECO:0007669"/>
    <property type="project" value="UniProtKB-SubCell"/>
</dbReference>
<gene>
    <name evidence="2 5" type="primary">rraA</name>
    <name evidence="4" type="ORF">B0I24_10949</name>
    <name evidence="5" type="ORF">CWE07_10270</name>
</gene>
<evidence type="ECO:0000256" key="1">
    <source>
        <dbReference type="ARBA" id="ARBA00022490"/>
    </source>
</evidence>
<reference evidence="5 7" key="1">
    <citation type="journal article" date="2018" name="Front. Microbiol.">
        <title>Genome-Based Analysis Reveals the Taxonomy and Diversity of the Family Idiomarinaceae.</title>
        <authorList>
            <person name="Liu Y."/>
            <person name="Lai Q."/>
            <person name="Shao Z."/>
        </authorList>
    </citation>
    <scope>NUCLEOTIDE SEQUENCE [LARGE SCALE GENOMIC DNA]</scope>
    <source>
        <strain evidence="5 7">CF12-14</strain>
    </source>
</reference>
<keyword evidence="3" id="KW-0460">Magnesium</keyword>
<dbReference type="Gene3D" id="3.50.30.40">
    <property type="entry name" value="Ribonuclease E inhibitor RraA/RraA-like"/>
    <property type="match status" value="1"/>
</dbReference>
<dbReference type="EMBL" id="QLMD01000009">
    <property type="protein sequence ID" value="RAJ96368.1"/>
    <property type="molecule type" value="Genomic_DNA"/>
</dbReference>
<evidence type="ECO:0000256" key="2">
    <source>
        <dbReference type="HAMAP-Rule" id="MF_00471"/>
    </source>
</evidence>
<reference evidence="4 6" key="2">
    <citation type="submission" date="2018-06" db="EMBL/GenBank/DDBJ databases">
        <title>Genomic Encyclopedia of Type Strains, Phase III (KMG-III): the genomes of soil and plant-associated and newly described type strains.</title>
        <authorList>
            <person name="Whitman W."/>
        </authorList>
    </citation>
    <scope>NUCLEOTIDE SEQUENCE [LARGE SCALE GENOMIC DNA]</scope>
    <source>
        <strain evidence="4 6">CGMCC 1.15366</strain>
    </source>
</reference>
<dbReference type="PANTHER" id="PTHR33254:SF29">
    <property type="entry name" value="REGULATOR OF RIBONUCLEASE ACTIVITY A"/>
    <property type="match status" value="1"/>
</dbReference>
<dbReference type="Pfam" id="PF03737">
    <property type="entry name" value="RraA-like"/>
    <property type="match status" value="1"/>
</dbReference>
<evidence type="ECO:0000313" key="5">
    <source>
        <dbReference type="EMBL" id="RUO22853.1"/>
    </source>
</evidence>
<dbReference type="OrthoDB" id="943692at2"/>
<comment type="caution">
    <text evidence="4">The sequence shown here is derived from an EMBL/GenBank/DDBJ whole genome shotgun (WGS) entry which is preliminary data.</text>
</comment>
<dbReference type="Proteomes" id="UP000287865">
    <property type="component" value="Unassembled WGS sequence"/>
</dbReference>
<dbReference type="InterPro" id="IPR010203">
    <property type="entry name" value="RraA"/>
</dbReference>
<proteinExistence type="inferred from homology"/>
<dbReference type="PANTHER" id="PTHR33254">
    <property type="entry name" value="4-HYDROXY-4-METHYL-2-OXOGLUTARATE ALDOLASE 3-RELATED"/>
    <property type="match status" value="1"/>
</dbReference>
<dbReference type="GO" id="GO:0060698">
    <property type="term" value="F:endoribonuclease inhibitor activity"/>
    <property type="evidence" value="ECO:0007669"/>
    <property type="project" value="UniProtKB-UniRule"/>
</dbReference>
<sequence length="161" mass="16933">MEYNTSELCDLFADAVDVVEPMFVNYGGRSSFGGQIVTVKCHEDKGLIESALQQSGVGKVLLVDGGGSMRRALIDLNVAEAALENDWEGIICYGCVRDVDALEDLDIGIQAIASIPVGATAAGGGEVDIPVNFGGVTFLPEDHIYADTTGVILSPEPLDIE</sequence>
<evidence type="ECO:0000313" key="6">
    <source>
        <dbReference type="Proteomes" id="UP000249203"/>
    </source>
</evidence>
<comment type="subcellular location">
    <subcellularLocation>
        <location evidence="2">Cytoplasm</location>
    </subcellularLocation>
</comment>
<accession>A0A327WUW7</accession>
<protein>
    <recommendedName>
        <fullName evidence="2">Regulator of ribonuclease activity A</fullName>
    </recommendedName>
</protein>